<dbReference type="PANTHER" id="PTHR13315:SF4">
    <property type="entry name" value="METALLOPHOSPHOESTERASE, ISOFORM E"/>
    <property type="match status" value="1"/>
</dbReference>
<evidence type="ECO:0000259" key="7">
    <source>
        <dbReference type="Pfam" id="PF00149"/>
    </source>
</evidence>
<dbReference type="InterPro" id="IPR004843">
    <property type="entry name" value="Calcineurin-like_PHP"/>
</dbReference>
<organism evidence="8 9">
    <name type="scientific">Lentinula aciculospora</name>
    <dbReference type="NCBI Taxonomy" id="153920"/>
    <lineage>
        <taxon>Eukaryota</taxon>
        <taxon>Fungi</taxon>
        <taxon>Dikarya</taxon>
        <taxon>Basidiomycota</taxon>
        <taxon>Agaricomycotina</taxon>
        <taxon>Agaricomycetes</taxon>
        <taxon>Agaricomycetidae</taxon>
        <taxon>Agaricales</taxon>
        <taxon>Marasmiineae</taxon>
        <taxon>Omphalotaceae</taxon>
        <taxon>Lentinula</taxon>
    </lineage>
</organism>
<dbReference type="GO" id="GO:0006506">
    <property type="term" value="P:GPI anchor biosynthetic process"/>
    <property type="evidence" value="ECO:0007669"/>
    <property type="project" value="InterPro"/>
</dbReference>
<keyword evidence="4 6" id="KW-0472">Membrane</keyword>
<keyword evidence="3 6" id="KW-1133">Transmembrane helix</keyword>
<sequence>MGLSARRHARTSTRFLSRTLIVNIWRLLAIVLLVWGEFGIYFWSLSSCKWPTTAFQSTEKPTHVLLLADTQLEHPSAYRNEATWSDLFYRLTYELYLRRSWRVTMQMKPDAVFFLGDMLASGKNMNSEEEYKRYFEAFRQTFSFDSNVNVYYIPGNNDVGMGVTRPLSKHIRKSFYQTFGPFNQQVVIRNYTFVLLDAPGLVDEDYTRAAQRIPYDKWVPLSGGPVEFVKTLYTDDSPVILLSHVPLWRKDTAACGPRREKGNIHKGVGHGYQNTLQKHTSDFLIENLQPSIIFSGDNRDTCEYIHKVVSGHVPADVALIPEITVKSFSPSKHIRRPGIQLLSLVDPDPTARFHRSMAHDLCLLPDQNFIHWRLYAGFAYFTLLVMGLFNIRRRRQLSPHALLTPLSPHLSLARIPSPHPSLVTAAWTSYAPPSPTSPRGSLPGTIRTPNASSGPTFRSASRPGTPYHTTAPLLSPIPYQHEEAEDDSLYPSQYAKTRPHLREEETWSPEHLDHIDDSENGSRVMSPFLPPSGPHKRRPWSWTWNFVFRGRMRRITIHAPSVSWDAFKDLMALLGDGVSADMKLRQRGIIRSTMIDLVSVAWVFVVTWTIMAWWSF</sequence>
<evidence type="ECO:0000313" key="8">
    <source>
        <dbReference type="EMBL" id="KAJ4483264.1"/>
    </source>
</evidence>
<dbReference type="SUPFAM" id="SSF56300">
    <property type="entry name" value="Metallo-dependent phosphatases"/>
    <property type="match status" value="1"/>
</dbReference>
<evidence type="ECO:0000256" key="5">
    <source>
        <dbReference type="SAM" id="MobiDB-lite"/>
    </source>
</evidence>
<dbReference type="GO" id="GO:0016787">
    <property type="term" value="F:hydrolase activity"/>
    <property type="evidence" value="ECO:0007669"/>
    <property type="project" value="InterPro"/>
</dbReference>
<evidence type="ECO:0000256" key="6">
    <source>
        <dbReference type="SAM" id="Phobius"/>
    </source>
</evidence>
<dbReference type="Proteomes" id="UP001150266">
    <property type="component" value="Unassembled WGS sequence"/>
</dbReference>
<accession>A0A9W9AI19</accession>
<feature type="compositionally biased region" description="Polar residues" evidence="5">
    <location>
        <begin position="447"/>
        <end position="459"/>
    </location>
</feature>
<evidence type="ECO:0000256" key="1">
    <source>
        <dbReference type="ARBA" id="ARBA00004141"/>
    </source>
</evidence>
<comment type="subcellular location">
    <subcellularLocation>
        <location evidence="1">Membrane</location>
        <topology evidence="1">Multi-pass membrane protein</topology>
    </subcellularLocation>
</comment>
<dbReference type="GO" id="GO:0016020">
    <property type="term" value="C:membrane"/>
    <property type="evidence" value="ECO:0007669"/>
    <property type="project" value="UniProtKB-SubCell"/>
</dbReference>
<feature type="region of interest" description="Disordered" evidence="5">
    <location>
        <begin position="500"/>
        <end position="533"/>
    </location>
</feature>
<proteinExistence type="predicted"/>
<dbReference type="PANTHER" id="PTHR13315">
    <property type="entry name" value="METALLO PHOSPHOESTERASE RELATED"/>
    <property type="match status" value="1"/>
</dbReference>
<evidence type="ECO:0000256" key="4">
    <source>
        <dbReference type="ARBA" id="ARBA00023136"/>
    </source>
</evidence>
<dbReference type="AlphaFoldDB" id="A0A9W9AI19"/>
<dbReference type="Gene3D" id="3.60.21.10">
    <property type="match status" value="1"/>
</dbReference>
<keyword evidence="9" id="KW-1185">Reference proteome</keyword>
<feature type="transmembrane region" description="Helical" evidence="6">
    <location>
        <begin position="20"/>
        <end position="43"/>
    </location>
</feature>
<feature type="compositionally biased region" description="Basic and acidic residues" evidence="5">
    <location>
        <begin position="500"/>
        <end position="517"/>
    </location>
</feature>
<evidence type="ECO:0000313" key="9">
    <source>
        <dbReference type="Proteomes" id="UP001150266"/>
    </source>
</evidence>
<dbReference type="Pfam" id="PF00149">
    <property type="entry name" value="Metallophos"/>
    <property type="match status" value="1"/>
</dbReference>
<dbReference type="EMBL" id="JAOTPV010000004">
    <property type="protein sequence ID" value="KAJ4483264.1"/>
    <property type="molecule type" value="Genomic_DNA"/>
</dbReference>
<protein>
    <recommendedName>
        <fullName evidence="7">Calcineurin-like phosphoesterase domain-containing protein</fullName>
    </recommendedName>
</protein>
<dbReference type="GO" id="GO:0005783">
    <property type="term" value="C:endoplasmic reticulum"/>
    <property type="evidence" value="ECO:0007669"/>
    <property type="project" value="TreeGrafter"/>
</dbReference>
<dbReference type="InterPro" id="IPR029052">
    <property type="entry name" value="Metallo-depent_PP-like"/>
</dbReference>
<evidence type="ECO:0000256" key="2">
    <source>
        <dbReference type="ARBA" id="ARBA00022692"/>
    </source>
</evidence>
<feature type="region of interest" description="Disordered" evidence="5">
    <location>
        <begin position="433"/>
        <end position="473"/>
    </location>
</feature>
<keyword evidence="2 6" id="KW-0812">Transmembrane</keyword>
<name>A0A9W9AI19_9AGAR</name>
<feature type="transmembrane region" description="Helical" evidence="6">
    <location>
        <begin position="372"/>
        <end position="391"/>
    </location>
</feature>
<feature type="transmembrane region" description="Helical" evidence="6">
    <location>
        <begin position="593"/>
        <end position="614"/>
    </location>
</feature>
<feature type="domain" description="Calcineurin-like phosphoesterase" evidence="7">
    <location>
        <begin position="64"/>
        <end position="296"/>
    </location>
</feature>
<gene>
    <name evidence="8" type="ORF">J3R30DRAFT_3284279</name>
</gene>
<evidence type="ECO:0000256" key="3">
    <source>
        <dbReference type="ARBA" id="ARBA00022989"/>
    </source>
</evidence>
<dbReference type="InterPro" id="IPR033308">
    <property type="entry name" value="PGAP5/Cdc1/Ted1"/>
</dbReference>
<comment type="caution">
    <text evidence="8">The sequence shown here is derived from an EMBL/GenBank/DDBJ whole genome shotgun (WGS) entry which is preliminary data.</text>
</comment>
<dbReference type="OrthoDB" id="5977743at2759"/>
<reference evidence="8" key="1">
    <citation type="submission" date="2022-08" db="EMBL/GenBank/DDBJ databases">
        <title>A Global Phylogenomic Analysis of the Shiitake Genus Lentinula.</title>
        <authorList>
            <consortium name="DOE Joint Genome Institute"/>
            <person name="Sierra-Patev S."/>
            <person name="Min B."/>
            <person name="Naranjo-Ortiz M."/>
            <person name="Looney B."/>
            <person name="Konkel Z."/>
            <person name="Slot J.C."/>
            <person name="Sakamoto Y."/>
            <person name="Steenwyk J.L."/>
            <person name="Rokas A."/>
            <person name="Carro J."/>
            <person name="Camarero S."/>
            <person name="Ferreira P."/>
            <person name="Molpeceres G."/>
            <person name="Ruiz-Duenas F.J."/>
            <person name="Serrano A."/>
            <person name="Henrissat B."/>
            <person name="Drula E."/>
            <person name="Hughes K.W."/>
            <person name="Mata J.L."/>
            <person name="Ishikawa N.K."/>
            <person name="Vargas-Isla R."/>
            <person name="Ushijima S."/>
            <person name="Smith C.A."/>
            <person name="Ahrendt S."/>
            <person name="Andreopoulos W."/>
            <person name="He G."/>
            <person name="Labutti K."/>
            <person name="Lipzen A."/>
            <person name="Ng V."/>
            <person name="Riley R."/>
            <person name="Sandor L."/>
            <person name="Barry K."/>
            <person name="Martinez A.T."/>
            <person name="Xiao Y."/>
            <person name="Gibbons J.G."/>
            <person name="Terashima K."/>
            <person name="Grigoriev I.V."/>
            <person name="Hibbett D.S."/>
        </authorList>
    </citation>
    <scope>NUCLEOTIDE SEQUENCE</scope>
    <source>
        <strain evidence="8">JLM2183</strain>
    </source>
</reference>